<comment type="caution">
    <text evidence="1">The sequence shown here is derived from an EMBL/GenBank/DDBJ whole genome shotgun (WGS) entry which is preliminary data.</text>
</comment>
<gene>
    <name evidence="1" type="ORF">V1479_21650</name>
</gene>
<evidence type="ECO:0000313" key="2">
    <source>
        <dbReference type="Proteomes" id="UP001559025"/>
    </source>
</evidence>
<organism evidence="1 2">
    <name type="scientific">Neoaquamicrobium sediminum</name>
    <dbReference type="NCBI Taxonomy" id="1849104"/>
    <lineage>
        <taxon>Bacteria</taxon>
        <taxon>Pseudomonadati</taxon>
        <taxon>Pseudomonadota</taxon>
        <taxon>Alphaproteobacteria</taxon>
        <taxon>Hyphomicrobiales</taxon>
        <taxon>Phyllobacteriaceae</taxon>
        <taxon>Neoaquamicrobium</taxon>
    </lineage>
</organism>
<reference evidence="1 2" key="1">
    <citation type="submission" date="2024-01" db="EMBL/GenBank/DDBJ databases">
        <title>New evidence supports the origin of RcGTA from prophage.</title>
        <authorList>
            <person name="Xu Y."/>
            <person name="Liu B."/>
            <person name="Chen F."/>
        </authorList>
    </citation>
    <scope>NUCLEOTIDE SEQUENCE [LARGE SCALE GENOMIC DNA]</scope>
    <source>
        <strain evidence="1 2">CBW1107-2</strain>
    </source>
</reference>
<keyword evidence="2" id="KW-1185">Reference proteome</keyword>
<protein>
    <submittedName>
        <fullName evidence="1">Uncharacterized protein</fullName>
    </submittedName>
</protein>
<evidence type="ECO:0000313" key="1">
    <source>
        <dbReference type="EMBL" id="MEX4009926.1"/>
    </source>
</evidence>
<accession>A0ABV3X083</accession>
<sequence>MSKRKEIEVRHKADSVESMLKARGVYHVPNDEPGFCFAVGEELRRRYPNSDLKVEAPRLNFGGEYTFSSASHLGAKPVSGSK</sequence>
<name>A0ABV3X083_9HYPH</name>
<dbReference type="Proteomes" id="UP001559025">
    <property type="component" value="Unassembled WGS sequence"/>
</dbReference>
<proteinExistence type="predicted"/>
<dbReference type="EMBL" id="JAZHFV010000007">
    <property type="protein sequence ID" value="MEX4009926.1"/>
    <property type="molecule type" value="Genomic_DNA"/>
</dbReference>
<dbReference type="RefSeq" id="WP_173194994.1">
    <property type="nucleotide sequence ID" value="NZ_JABETK010000005.1"/>
</dbReference>